<evidence type="ECO:0000313" key="4">
    <source>
        <dbReference type="Proteomes" id="UP000002320"/>
    </source>
</evidence>
<proteinExistence type="predicted"/>
<dbReference type="SUPFAM" id="SSF46785">
    <property type="entry name" value="Winged helix' DNA-binding domain"/>
    <property type="match status" value="1"/>
</dbReference>
<dbReference type="InParanoid" id="B0XA13"/>
<feature type="compositionally biased region" description="Polar residues" evidence="1">
    <location>
        <begin position="131"/>
        <end position="141"/>
    </location>
</feature>
<dbReference type="HOGENOM" id="CLU_1095202_0_0_1"/>
<evidence type="ECO:0000313" key="2">
    <source>
        <dbReference type="EMBL" id="EDS43439.1"/>
    </source>
</evidence>
<feature type="region of interest" description="Disordered" evidence="1">
    <location>
        <begin position="120"/>
        <end position="141"/>
    </location>
</feature>
<dbReference type="AlphaFoldDB" id="B0XA13"/>
<organism>
    <name type="scientific">Culex quinquefasciatus</name>
    <name type="common">Southern house mosquito</name>
    <name type="synonym">Culex pungens</name>
    <dbReference type="NCBI Taxonomy" id="7176"/>
    <lineage>
        <taxon>Eukaryota</taxon>
        <taxon>Metazoa</taxon>
        <taxon>Ecdysozoa</taxon>
        <taxon>Arthropoda</taxon>
        <taxon>Hexapoda</taxon>
        <taxon>Insecta</taxon>
        <taxon>Pterygota</taxon>
        <taxon>Neoptera</taxon>
        <taxon>Endopterygota</taxon>
        <taxon>Diptera</taxon>
        <taxon>Nematocera</taxon>
        <taxon>Culicoidea</taxon>
        <taxon>Culicidae</taxon>
        <taxon>Culicinae</taxon>
        <taxon>Culicini</taxon>
        <taxon>Culex</taxon>
        <taxon>Culex</taxon>
    </lineage>
</organism>
<reference evidence="2" key="1">
    <citation type="submission" date="2007-03" db="EMBL/GenBank/DDBJ databases">
        <title>Annotation of Culex pipiens quinquefasciatus.</title>
        <authorList>
            <consortium name="The Broad Institute Genome Sequencing Platform"/>
            <person name="Atkinson P.W."/>
            <person name="Hemingway J."/>
            <person name="Christensen B.M."/>
            <person name="Higgs S."/>
            <person name="Kodira C."/>
            <person name="Hannick L."/>
            <person name="Megy K."/>
            <person name="O'Leary S."/>
            <person name="Pearson M."/>
            <person name="Haas B.J."/>
            <person name="Mauceli E."/>
            <person name="Wortman J.R."/>
            <person name="Lee N.H."/>
            <person name="Guigo R."/>
            <person name="Stanke M."/>
            <person name="Alvarado L."/>
            <person name="Amedeo P."/>
            <person name="Antoine C.H."/>
            <person name="Arensburger P."/>
            <person name="Bidwell S.L."/>
            <person name="Crawford M."/>
            <person name="Camaro F."/>
            <person name="Devon K."/>
            <person name="Engels R."/>
            <person name="Hammond M."/>
            <person name="Howarth C."/>
            <person name="Koehrsen M."/>
            <person name="Lawson D."/>
            <person name="Montgomery P."/>
            <person name="Nene V."/>
            <person name="Nusbaum C."/>
            <person name="Puiu D."/>
            <person name="Romero-Severson J."/>
            <person name="Severson D.W."/>
            <person name="Shumway M."/>
            <person name="Sisk P."/>
            <person name="Stolte C."/>
            <person name="Zeng Q."/>
            <person name="Eisenstadt E."/>
            <person name="Fraser-Liggett C."/>
            <person name="Strausberg R."/>
            <person name="Galagan J."/>
            <person name="Birren B."/>
            <person name="Collins F.H."/>
        </authorList>
    </citation>
    <scope>NUCLEOTIDE SEQUENCE [LARGE SCALE GENOMIC DNA]</scope>
    <source>
        <strain evidence="2">JHB</strain>
    </source>
</reference>
<dbReference type="KEGG" id="cqu:CpipJ_CPIJ016266"/>
<reference evidence="3" key="2">
    <citation type="submission" date="2020-05" db="UniProtKB">
        <authorList>
            <consortium name="EnsemblMetazoa"/>
        </authorList>
    </citation>
    <scope>IDENTIFICATION</scope>
    <source>
        <strain evidence="3">JHB</strain>
    </source>
</reference>
<dbReference type="Proteomes" id="UP000002320">
    <property type="component" value="Unassembled WGS sequence"/>
</dbReference>
<dbReference type="VEuPathDB" id="VectorBase:CQUJHB015581"/>
<evidence type="ECO:0000256" key="1">
    <source>
        <dbReference type="SAM" id="MobiDB-lite"/>
    </source>
</evidence>
<dbReference type="STRING" id="7176.B0XA13"/>
<dbReference type="EMBL" id="DS232559">
    <property type="protein sequence ID" value="EDS43439.1"/>
    <property type="molecule type" value="Genomic_DNA"/>
</dbReference>
<accession>B0XA13</accession>
<protein>
    <submittedName>
        <fullName evidence="2">DNA replication factor Cdt1</fullName>
    </submittedName>
</protein>
<dbReference type="EnsemblMetazoa" id="CPIJ016266-RA">
    <property type="protein sequence ID" value="CPIJ016266-PA"/>
    <property type="gene ID" value="CPIJ016266"/>
</dbReference>
<dbReference type="InterPro" id="IPR036390">
    <property type="entry name" value="WH_DNA-bd_sf"/>
</dbReference>
<dbReference type="VEuPathDB" id="VectorBase:CPIJ016266"/>
<keyword evidence="4" id="KW-1185">Reference proteome</keyword>
<sequence length="254" mass="27955">MSSNLEFSLVMGQSMILGGSPEKARIWTSLLHMQFRIIASPMSGFTIVSAGRTALGGKLSWSNTMIKKEVKMSSNLLSSQVLDNLQEFANPECGLAELKTSLNKLQYGIDKLDRLKKIRLEETRKKPVPPSSDNHSTRMSPQKSAITLNLLAALMTPTKSPSKATPVTAGPTKVPAYQRFQKLADSGRPTLQLPHKYRCLDELFKCIDTFCAMFHNVPEDEAGGASFSKEDFLRGPFLHHKPAGATGMKSAKKK</sequence>
<gene>
    <name evidence="3" type="primary">6049781</name>
    <name evidence="2" type="ORF">CpipJ_CPIJ016266</name>
</gene>
<name>B0XA13_CULQU</name>
<dbReference type="OrthoDB" id="341730at2759"/>
<evidence type="ECO:0000313" key="3">
    <source>
        <dbReference type="EnsemblMetazoa" id="CPIJ016266-PA"/>
    </source>
</evidence>